<dbReference type="EMBL" id="CP002546">
    <property type="protein sequence ID" value="ADY59445.1"/>
    <property type="molecule type" value="Genomic_DNA"/>
</dbReference>
<name>F0SGA3_RUBBR</name>
<proteinExistence type="predicted"/>
<dbReference type="Proteomes" id="UP000006860">
    <property type="component" value="Chromosome"/>
</dbReference>
<dbReference type="KEGG" id="pbs:Plabr_1835"/>
<gene>
    <name evidence="1" type="ordered locus">Plabr_1835</name>
</gene>
<accession>F0SGA3</accession>
<evidence type="ECO:0000313" key="1">
    <source>
        <dbReference type="EMBL" id="ADY59445.1"/>
    </source>
</evidence>
<evidence type="ECO:0000313" key="2">
    <source>
        <dbReference type="Proteomes" id="UP000006860"/>
    </source>
</evidence>
<protein>
    <submittedName>
        <fullName evidence="1">Uncharacterized protein</fullName>
    </submittedName>
</protein>
<sequence length="314" mass="35613">MRSTGKNVCISATIAGIAIGFWVSEANAQLKSLLPPDRRAARQKMLSTAEMVSVIPGCRTVGRPGAYPLYTRKLSLNVEQEKAIAQLDSIVRNALQPRPDEAMSPEEQVASFRQFRNRYEQLLVHARQVNYCGLLRPVEAEYVLQQFLSQEELWALRHSADVQQMLGLEPKQQDERISLKDLTAEQREIWNRLSQSRTPPEPSYQLYQLPENRKVEFDPVRHSAVFRILAESNDSLQLSVNQQRSLEALREVTQTGLWYLAVREEASIPPAAIIHPPTLAETKVKFLHHAEEIALLGILDESQEATVRALVDDQ</sequence>
<dbReference type="AlphaFoldDB" id="F0SGA3"/>
<keyword evidence="2" id="KW-1185">Reference proteome</keyword>
<reference evidence="2" key="1">
    <citation type="submission" date="2011-02" db="EMBL/GenBank/DDBJ databases">
        <title>The complete genome of Planctomyces brasiliensis DSM 5305.</title>
        <authorList>
            <person name="Lucas S."/>
            <person name="Copeland A."/>
            <person name="Lapidus A."/>
            <person name="Bruce D."/>
            <person name="Goodwin L."/>
            <person name="Pitluck S."/>
            <person name="Kyrpides N."/>
            <person name="Mavromatis K."/>
            <person name="Pagani I."/>
            <person name="Ivanova N."/>
            <person name="Ovchinnikova G."/>
            <person name="Lu M."/>
            <person name="Detter J.C."/>
            <person name="Han C."/>
            <person name="Land M."/>
            <person name="Hauser L."/>
            <person name="Markowitz V."/>
            <person name="Cheng J.-F."/>
            <person name="Hugenholtz P."/>
            <person name="Woyke T."/>
            <person name="Wu D."/>
            <person name="Tindall B."/>
            <person name="Pomrenke H.G."/>
            <person name="Brambilla E."/>
            <person name="Klenk H.-P."/>
            <person name="Eisen J.A."/>
        </authorList>
    </citation>
    <scope>NUCLEOTIDE SEQUENCE [LARGE SCALE GENOMIC DNA]</scope>
    <source>
        <strain evidence="2">ATCC 49424 / DSM 5305 / JCM 21570 / NBRC 103401 / IFAM 1448</strain>
    </source>
</reference>
<organism evidence="1 2">
    <name type="scientific">Rubinisphaera brasiliensis (strain ATCC 49424 / DSM 5305 / JCM 21570 / IAM 15109 / NBRC 103401 / IFAM 1448)</name>
    <name type="common">Planctomyces brasiliensis</name>
    <dbReference type="NCBI Taxonomy" id="756272"/>
    <lineage>
        <taxon>Bacteria</taxon>
        <taxon>Pseudomonadati</taxon>
        <taxon>Planctomycetota</taxon>
        <taxon>Planctomycetia</taxon>
        <taxon>Planctomycetales</taxon>
        <taxon>Planctomycetaceae</taxon>
        <taxon>Rubinisphaera</taxon>
    </lineage>
</organism>
<dbReference type="HOGENOM" id="CLU_885313_0_0_0"/>